<dbReference type="InterPro" id="IPR015424">
    <property type="entry name" value="PyrdxlP-dep_Trfase"/>
</dbReference>
<dbReference type="PIRSF" id="PIRSF000521">
    <property type="entry name" value="Transaminase_4ab_Lys_Orn"/>
    <property type="match status" value="1"/>
</dbReference>
<dbReference type="Gene3D" id="3.90.1150.10">
    <property type="entry name" value="Aspartate Aminotransferase, domain 1"/>
    <property type="match status" value="1"/>
</dbReference>
<dbReference type="InterPro" id="IPR005814">
    <property type="entry name" value="Aminotrans_3"/>
</dbReference>
<dbReference type="GO" id="GO:0030170">
    <property type="term" value="F:pyridoxal phosphate binding"/>
    <property type="evidence" value="ECO:0007669"/>
    <property type="project" value="InterPro"/>
</dbReference>
<evidence type="ECO:0000313" key="6">
    <source>
        <dbReference type="Proteomes" id="UP000319663"/>
    </source>
</evidence>
<dbReference type="STRING" id="5098.A0A507QRI2"/>
<gene>
    <name evidence="5" type="ORF">MPDQ_000421</name>
</gene>
<comment type="similarity">
    <text evidence="2 4">Belongs to the class-III pyridoxal-phosphate-dependent aminotransferase family.</text>
</comment>
<dbReference type="SUPFAM" id="SSF53383">
    <property type="entry name" value="PLP-dependent transferases"/>
    <property type="match status" value="1"/>
</dbReference>
<evidence type="ECO:0000313" key="5">
    <source>
        <dbReference type="EMBL" id="TQB70453.1"/>
    </source>
</evidence>
<keyword evidence="6" id="KW-1185">Reference proteome</keyword>
<evidence type="ECO:0000256" key="2">
    <source>
        <dbReference type="ARBA" id="ARBA00008954"/>
    </source>
</evidence>
<dbReference type="OrthoDB" id="5419315at2759"/>
<evidence type="ECO:0000256" key="4">
    <source>
        <dbReference type="RuleBase" id="RU003560"/>
    </source>
</evidence>
<name>A0A507QRI2_MONPU</name>
<organism evidence="5 6">
    <name type="scientific">Monascus purpureus</name>
    <name type="common">Red mold</name>
    <name type="synonym">Monascus anka</name>
    <dbReference type="NCBI Taxonomy" id="5098"/>
    <lineage>
        <taxon>Eukaryota</taxon>
        <taxon>Fungi</taxon>
        <taxon>Dikarya</taxon>
        <taxon>Ascomycota</taxon>
        <taxon>Pezizomycotina</taxon>
        <taxon>Eurotiomycetes</taxon>
        <taxon>Eurotiomycetidae</taxon>
        <taxon>Eurotiales</taxon>
        <taxon>Aspergillaceae</taxon>
        <taxon>Monascus</taxon>
    </lineage>
</organism>
<keyword evidence="3 4" id="KW-0663">Pyridoxal phosphate</keyword>
<accession>A0A507QRI2</accession>
<sequence>MSSSTRSSQIFHRSLRKTYPIATSGKGVYLYSSDGTRILDGSSGAAVSCLGHGHEAVIQAIIDQAQRLAFAHTSFFSNDPAEELAQLLIERSDQAFSRVLYLSSGSEAVESAIKLSRQYYLARNEPARVNFIARKSSYHGNTLGALSAGDNPVRRAPFAPLLSPVFHHVSRCFFSHDAEPEESEKTYVDRLIAELEATFISLGPETVAAVIVEPVSGASLGSAPAATGYLKRLQEVAWRHGALVIFDEVMCGMGRVGTLHAWQSLGAEPPDLQTIGKGLGAGYQPISAVLVGKTVHKAIESADNTHPFVSGHTYQGHAIGCAAALATQKTIIEGDLLRNVREMGALLRSKLGNLTPNVKEVRGLGLFLTVEFQTQGNKPMAARVASICLHKGLAVYLCSSLVDAVMFAPPFIINESEIEELVRVFISSVEEAWEQE</sequence>
<dbReference type="GO" id="GO:0005829">
    <property type="term" value="C:cytosol"/>
    <property type="evidence" value="ECO:0007669"/>
    <property type="project" value="TreeGrafter"/>
</dbReference>
<dbReference type="InterPro" id="IPR015421">
    <property type="entry name" value="PyrdxlP-dep_Trfase_major"/>
</dbReference>
<protein>
    <submittedName>
        <fullName evidence="5">Uncharacterized protein</fullName>
    </submittedName>
</protein>
<dbReference type="PANTHER" id="PTHR43094:SF1">
    <property type="entry name" value="AMINOTRANSFERASE CLASS-III"/>
    <property type="match status" value="1"/>
</dbReference>
<dbReference type="Pfam" id="PF00202">
    <property type="entry name" value="Aminotran_3"/>
    <property type="match status" value="1"/>
</dbReference>
<dbReference type="GO" id="GO:0008483">
    <property type="term" value="F:transaminase activity"/>
    <property type="evidence" value="ECO:0007669"/>
    <property type="project" value="InterPro"/>
</dbReference>
<dbReference type="PANTHER" id="PTHR43094">
    <property type="entry name" value="AMINOTRANSFERASE"/>
    <property type="match status" value="1"/>
</dbReference>
<dbReference type="InterPro" id="IPR015422">
    <property type="entry name" value="PyrdxlP-dep_Trfase_small"/>
</dbReference>
<dbReference type="Gene3D" id="3.40.640.10">
    <property type="entry name" value="Type I PLP-dependent aspartate aminotransferase-like (Major domain)"/>
    <property type="match status" value="1"/>
</dbReference>
<proteinExistence type="inferred from homology"/>
<reference evidence="5 6" key="1">
    <citation type="submission" date="2019-06" db="EMBL/GenBank/DDBJ databases">
        <title>Wine fermentation using esterase from Monascus purpureus.</title>
        <authorList>
            <person name="Geng C."/>
            <person name="Zhang Y."/>
        </authorList>
    </citation>
    <scope>NUCLEOTIDE SEQUENCE [LARGE SCALE GENOMIC DNA]</scope>
    <source>
        <strain evidence="5">HQ1</strain>
    </source>
</reference>
<evidence type="ECO:0000256" key="3">
    <source>
        <dbReference type="ARBA" id="ARBA00022898"/>
    </source>
</evidence>
<dbReference type="AlphaFoldDB" id="A0A507QRI2"/>
<comment type="cofactor">
    <cofactor evidence="1">
        <name>pyridoxal 5'-phosphate</name>
        <dbReference type="ChEBI" id="CHEBI:597326"/>
    </cofactor>
</comment>
<dbReference type="FunFam" id="3.40.640.10:FF:000004">
    <property type="entry name" value="Acetylornithine aminotransferase"/>
    <property type="match status" value="1"/>
</dbReference>
<comment type="caution">
    <text evidence="5">The sequence shown here is derived from an EMBL/GenBank/DDBJ whole genome shotgun (WGS) entry which is preliminary data.</text>
</comment>
<dbReference type="EMBL" id="VIFY01000107">
    <property type="protein sequence ID" value="TQB70453.1"/>
    <property type="molecule type" value="Genomic_DNA"/>
</dbReference>
<evidence type="ECO:0000256" key="1">
    <source>
        <dbReference type="ARBA" id="ARBA00001933"/>
    </source>
</evidence>
<dbReference type="CDD" id="cd00610">
    <property type="entry name" value="OAT_like"/>
    <property type="match status" value="1"/>
</dbReference>
<dbReference type="Proteomes" id="UP000319663">
    <property type="component" value="Unassembled WGS sequence"/>
</dbReference>